<feature type="transmembrane region" description="Helical" evidence="7">
    <location>
        <begin position="100"/>
        <end position="126"/>
    </location>
</feature>
<dbReference type="AlphaFoldDB" id="A0A4U6XM76"/>
<dbReference type="Proteomes" id="UP000310108">
    <property type="component" value="Unassembled WGS sequence"/>
</dbReference>
<dbReference type="GO" id="GO:0005886">
    <property type="term" value="C:plasma membrane"/>
    <property type="evidence" value="ECO:0007669"/>
    <property type="project" value="TreeGrafter"/>
</dbReference>
<comment type="caution">
    <text evidence="9">The sequence shown here is derived from an EMBL/GenBank/DDBJ whole genome shotgun (WGS) entry which is preliminary data.</text>
</comment>
<feature type="compositionally biased region" description="Basic and acidic residues" evidence="6">
    <location>
        <begin position="834"/>
        <end position="846"/>
    </location>
</feature>
<feature type="non-terminal residue" evidence="9">
    <location>
        <position position="1"/>
    </location>
</feature>
<dbReference type="InterPro" id="IPR011701">
    <property type="entry name" value="MFS"/>
</dbReference>
<dbReference type="Pfam" id="PF07690">
    <property type="entry name" value="MFS_1"/>
    <property type="match status" value="1"/>
</dbReference>
<feature type="transmembrane region" description="Helical" evidence="7">
    <location>
        <begin position="168"/>
        <end position="186"/>
    </location>
</feature>
<feature type="transmembrane region" description="Helical" evidence="7">
    <location>
        <begin position="460"/>
        <end position="481"/>
    </location>
</feature>
<feature type="domain" description="Major facilitator superfamily (MFS) profile" evidence="8">
    <location>
        <begin position="103"/>
        <end position="590"/>
    </location>
</feature>
<dbReference type="Gene3D" id="1.20.1250.20">
    <property type="entry name" value="MFS general substrate transporter like domains"/>
    <property type="match status" value="1"/>
</dbReference>
<sequence>VPLVPLPLPLLQQHQLCRQKSSPQIHPQREAVAMGSHHHSEKHGESTSADPSVTTEKQHSHDDPTVADAFNKDDDHHHHLPGADGDEDGGDIVYPSGLKLLLIIISLCLAVFLVALDQTIIAPALGAITSEYGSVKDIGWYGASYLLTTTALQPMYGTIYKLFSIKYAYLVAIAIFEVGSLICALAPNSTAFIVGRAIAGIGTAGLFSGSIVILSYTMPLEKRPLAFGLIGGMWGVASVAGPLLGGVFTEKATWRWCFYINLPIGGIAMIFIFFLLTISKQNNAGGETLVQRIMQLDLIGTVFFLPAIVCLILALQWGGTEYAWNSATVIGLFVGFALMIIIFIGIQFWQGDKGTLPPKLFRNRNVVCAMIFGCFFGAAFFPLIYYLSLYFQAIQGAGIKILPLLLATVVASIASGALISIVGYYNGIILPSMVLFAVGAGMITTFDVDTPMREWFGYQVLAGLGIGAGFQIPVLVVQTVLPQEDVPVATACVQFFQSFGGAIMIAVSQSLFQTGLIGGVTKNAPDIDAATFINSGADQVRSILTQMGRSDLIPTVLEAYMDGLRHTFYVTLACSCAAFFICLGLQWKSVKKEGKGGAVAVALRMRLLLAAVAGGGVIDGVQVPSAIVAALVVLGQLPPVQHRRPRQALAQALTVHLVPEGVQGDVLQQDDVLPSQSRGRAGVTAAGVTISVPVPTTAPPIRGKPEGDAEAGAGVVADEDLDEGQLVAPAGRDGARLRYGDDAGDEIDGEGLGREAKEVRGRGHSVRRWEVTSAGRALGVAMMVVVVVASRKESVVSVTKESPASAVVSKESACSPCVGVPPEREGVGGGGSWEEARSWCKAREWS</sequence>
<dbReference type="PANTHER" id="PTHR23501">
    <property type="entry name" value="MAJOR FACILITATOR SUPERFAMILY"/>
    <property type="match status" value="1"/>
</dbReference>
<dbReference type="EMBL" id="PJEX01000058">
    <property type="protein sequence ID" value="TKW56770.1"/>
    <property type="molecule type" value="Genomic_DNA"/>
</dbReference>
<dbReference type="InterPro" id="IPR036259">
    <property type="entry name" value="MFS_trans_sf"/>
</dbReference>
<comment type="subcellular location">
    <subcellularLocation>
        <location evidence="1">Membrane</location>
        <topology evidence="1">Multi-pass membrane protein</topology>
    </subcellularLocation>
</comment>
<dbReference type="PROSITE" id="PS50850">
    <property type="entry name" value="MFS"/>
    <property type="match status" value="1"/>
</dbReference>
<name>A0A4U6XM76_9PEZI</name>
<dbReference type="PANTHER" id="PTHR23501:SF198">
    <property type="entry name" value="AZOLE RESISTANCE PROTEIN 1-RELATED"/>
    <property type="match status" value="1"/>
</dbReference>
<organism evidence="9 10">
    <name type="scientific">Colletotrichum tanaceti</name>
    <dbReference type="NCBI Taxonomy" id="1306861"/>
    <lineage>
        <taxon>Eukaryota</taxon>
        <taxon>Fungi</taxon>
        <taxon>Dikarya</taxon>
        <taxon>Ascomycota</taxon>
        <taxon>Pezizomycotina</taxon>
        <taxon>Sordariomycetes</taxon>
        <taxon>Hypocreomycetidae</taxon>
        <taxon>Glomerellales</taxon>
        <taxon>Glomerellaceae</taxon>
        <taxon>Colletotrichum</taxon>
        <taxon>Colletotrichum destructivum species complex</taxon>
    </lineage>
</organism>
<keyword evidence="2" id="KW-0813">Transport</keyword>
<feature type="transmembrane region" description="Helical" evidence="7">
    <location>
        <begin position="224"/>
        <end position="244"/>
    </location>
</feature>
<evidence type="ECO:0000256" key="6">
    <source>
        <dbReference type="SAM" id="MobiDB-lite"/>
    </source>
</evidence>
<keyword evidence="4 7" id="KW-1133">Transmembrane helix</keyword>
<accession>A0A4U6XM76</accession>
<protein>
    <submittedName>
        <fullName evidence="9">Putative HC-toxin efflux carrier TOXA</fullName>
    </submittedName>
</protein>
<feature type="transmembrane region" description="Helical" evidence="7">
    <location>
        <begin position="329"/>
        <end position="349"/>
    </location>
</feature>
<dbReference type="FunFam" id="1.20.1250.20:FF:000196">
    <property type="entry name" value="MFS toxin efflux pump (AflT)"/>
    <property type="match status" value="1"/>
</dbReference>
<gene>
    <name evidence="9" type="primary">TOXA</name>
    <name evidence="9" type="ORF">CTA1_6870</name>
</gene>
<evidence type="ECO:0000256" key="4">
    <source>
        <dbReference type="ARBA" id="ARBA00022989"/>
    </source>
</evidence>
<feature type="transmembrane region" description="Helical" evidence="7">
    <location>
        <begin position="428"/>
        <end position="448"/>
    </location>
</feature>
<feature type="transmembrane region" description="Helical" evidence="7">
    <location>
        <begin position="198"/>
        <end position="218"/>
    </location>
</feature>
<dbReference type="FunFam" id="1.20.1720.10:FF:000012">
    <property type="entry name" value="MFS toxin efflux pump (AflT)"/>
    <property type="match status" value="1"/>
</dbReference>
<feature type="transmembrane region" description="Helical" evidence="7">
    <location>
        <begin position="607"/>
        <end position="634"/>
    </location>
</feature>
<feature type="region of interest" description="Disordered" evidence="6">
    <location>
        <begin position="823"/>
        <end position="846"/>
    </location>
</feature>
<dbReference type="Gene3D" id="1.20.1720.10">
    <property type="entry name" value="Multidrug resistance protein D"/>
    <property type="match status" value="1"/>
</dbReference>
<keyword evidence="10" id="KW-1185">Reference proteome</keyword>
<dbReference type="SUPFAM" id="SSF103473">
    <property type="entry name" value="MFS general substrate transporter"/>
    <property type="match status" value="1"/>
</dbReference>
<evidence type="ECO:0000313" key="9">
    <source>
        <dbReference type="EMBL" id="TKW56770.1"/>
    </source>
</evidence>
<keyword evidence="3 7" id="KW-0812">Transmembrane</keyword>
<proteinExistence type="predicted"/>
<evidence type="ECO:0000256" key="2">
    <source>
        <dbReference type="ARBA" id="ARBA00022448"/>
    </source>
</evidence>
<dbReference type="GO" id="GO:0022857">
    <property type="term" value="F:transmembrane transporter activity"/>
    <property type="evidence" value="ECO:0007669"/>
    <property type="project" value="InterPro"/>
</dbReference>
<evidence type="ECO:0000259" key="8">
    <source>
        <dbReference type="PROSITE" id="PS50850"/>
    </source>
</evidence>
<keyword evidence="5 7" id="KW-0472">Membrane</keyword>
<feature type="transmembrane region" description="Helical" evidence="7">
    <location>
        <begin position="369"/>
        <end position="389"/>
    </location>
</feature>
<dbReference type="PRINTS" id="PR01036">
    <property type="entry name" value="TCRTETB"/>
</dbReference>
<feature type="compositionally biased region" description="Basic and acidic residues" evidence="6">
    <location>
        <begin position="56"/>
        <end position="77"/>
    </location>
</feature>
<feature type="transmembrane region" description="Helical" evidence="7">
    <location>
        <begin position="256"/>
        <end position="278"/>
    </location>
</feature>
<evidence type="ECO:0000256" key="3">
    <source>
        <dbReference type="ARBA" id="ARBA00022692"/>
    </source>
</evidence>
<feature type="transmembrane region" description="Helical" evidence="7">
    <location>
        <begin position="568"/>
        <end position="587"/>
    </location>
</feature>
<dbReference type="InterPro" id="IPR020846">
    <property type="entry name" value="MFS_dom"/>
</dbReference>
<feature type="transmembrane region" description="Helical" evidence="7">
    <location>
        <begin position="401"/>
        <end position="422"/>
    </location>
</feature>
<feature type="transmembrane region" description="Helical" evidence="7">
    <location>
        <begin position="138"/>
        <end position="156"/>
    </location>
</feature>
<feature type="transmembrane region" description="Helical" evidence="7">
    <location>
        <begin position="298"/>
        <end position="317"/>
    </location>
</feature>
<evidence type="ECO:0000256" key="1">
    <source>
        <dbReference type="ARBA" id="ARBA00004141"/>
    </source>
</evidence>
<feature type="region of interest" description="Disordered" evidence="6">
    <location>
        <begin position="17"/>
        <end position="86"/>
    </location>
</feature>
<evidence type="ECO:0000313" key="10">
    <source>
        <dbReference type="Proteomes" id="UP000310108"/>
    </source>
</evidence>
<evidence type="ECO:0000256" key="5">
    <source>
        <dbReference type="ARBA" id="ARBA00023136"/>
    </source>
</evidence>
<reference evidence="9 10" key="1">
    <citation type="journal article" date="2019" name="PLoS ONE">
        <title>Comparative genome analysis indicates high evolutionary potential of pathogenicity genes in Colletotrichum tanaceti.</title>
        <authorList>
            <person name="Lelwala R.V."/>
            <person name="Korhonen P.K."/>
            <person name="Young N.D."/>
            <person name="Scott J.B."/>
            <person name="Ades P.A."/>
            <person name="Gasser R.B."/>
            <person name="Taylor P.W.J."/>
        </authorList>
    </citation>
    <scope>NUCLEOTIDE SEQUENCE [LARGE SCALE GENOMIC DNA]</scope>
    <source>
        <strain evidence="9">BRIP57314</strain>
    </source>
</reference>
<evidence type="ECO:0000256" key="7">
    <source>
        <dbReference type="SAM" id="Phobius"/>
    </source>
</evidence>
<dbReference type="CDD" id="cd17502">
    <property type="entry name" value="MFS_Azr1_MDR_like"/>
    <property type="match status" value="1"/>
</dbReference>